<name>A0A4R2F4K6_9GAMM</name>
<evidence type="ECO:0000313" key="2">
    <source>
        <dbReference type="Proteomes" id="UP000294832"/>
    </source>
</evidence>
<keyword evidence="2" id="KW-1185">Reference proteome</keyword>
<reference evidence="1 2" key="1">
    <citation type="submission" date="2019-03" db="EMBL/GenBank/DDBJ databases">
        <title>Freshwater and sediment microbial communities from various areas in North America, analyzing microbe dynamics in response to fracking.</title>
        <authorList>
            <person name="Lamendella R."/>
        </authorList>
    </citation>
    <scope>NUCLEOTIDE SEQUENCE [LARGE SCALE GENOMIC DNA]</scope>
    <source>
        <strain evidence="1 2">74A</strain>
    </source>
</reference>
<organism evidence="1 2">
    <name type="scientific">Shewanella fodinae</name>
    <dbReference type="NCBI Taxonomy" id="552357"/>
    <lineage>
        <taxon>Bacteria</taxon>
        <taxon>Pseudomonadati</taxon>
        <taxon>Pseudomonadota</taxon>
        <taxon>Gammaproteobacteria</taxon>
        <taxon>Alteromonadales</taxon>
        <taxon>Shewanellaceae</taxon>
        <taxon>Shewanella</taxon>
    </lineage>
</organism>
<protein>
    <recommendedName>
        <fullName evidence="3">Competence protein CoiA-like protein</fullName>
    </recommendedName>
</protein>
<comment type="caution">
    <text evidence="1">The sequence shown here is derived from an EMBL/GenBank/DDBJ whole genome shotgun (WGS) entry which is preliminary data.</text>
</comment>
<dbReference type="Proteomes" id="UP000294832">
    <property type="component" value="Unassembled WGS sequence"/>
</dbReference>
<proteinExistence type="predicted"/>
<dbReference type="AlphaFoldDB" id="A0A4R2F4K6"/>
<evidence type="ECO:0000313" key="1">
    <source>
        <dbReference type="EMBL" id="TCN76281.1"/>
    </source>
</evidence>
<gene>
    <name evidence="1" type="ORF">EDC91_1584</name>
</gene>
<dbReference type="OrthoDB" id="9134102at2"/>
<dbReference type="RefSeq" id="WP_133040687.1">
    <property type="nucleotide sequence ID" value="NZ_SLWF01000058.1"/>
</dbReference>
<dbReference type="EMBL" id="SLWF01000058">
    <property type="protein sequence ID" value="TCN76281.1"/>
    <property type="molecule type" value="Genomic_DNA"/>
</dbReference>
<evidence type="ECO:0008006" key="3">
    <source>
        <dbReference type="Google" id="ProtNLM"/>
    </source>
</evidence>
<accession>A0A4R2F4K6</accession>
<sequence length="317" mass="35766">MALLIPFGLLQPENKLVDVSSVTRGLACRCICPACSLPLVAKHSDNPDSDRAWHFAHHTADKSGKVNFTECHLSYYVSIRMMLRQILLADGLKIMTPAYSQLIDNVDTPLTKSAMLNGTITLDVTMNDQLFDAVVNLGNFQVAIYISHPERPCPVVVDDFSESIGVLDFEIPLMPLIQTVLVPNTREVISAESQLVTWVSDSVKGKQWKFHPRELLLRRKDEQARQAKAAALEKDRIEMQRRKDAVWRSNAQLALTERNELARCRCFDCDLEFNGKVGVINRCPNCGEFQRVWRIDSSSATASVSLPGKSRYKYKDR</sequence>